<evidence type="ECO:0000313" key="4">
    <source>
        <dbReference type="Proteomes" id="UP000247702"/>
    </source>
</evidence>
<feature type="region of interest" description="Disordered" evidence="2">
    <location>
        <begin position="281"/>
        <end position="312"/>
    </location>
</feature>
<evidence type="ECO:0000256" key="2">
    <source>
        <dbReference type="SAM" id="MobiDB-lite"/>
    </source>
</evidence>
<feature type="compositionally biased region" description="Acidic residues" evidence="2">
    <location>
        <begin position="302"/>
        <end position="312"/>
    </location>
</feature>
<gene>
    <name evidence="3" type="ORF">RclHR1_05620017</name>
</gene>
<keyword evidence="4" id="KW-1185">Reference proteome</keyword>
<reference evidence="3 4" key="1">
    <citation type="submission" date="2017-11" db="EMBL/GenBank/DDBJ databases">
        <title>The genome of Rhizophagus clarus HR1 reveals common genetic basis of auxotrophy among arbuscular mycorrhizal fungi.</title>
        <authorList>
            <person name="Kobayashi Y."/>
        </authorList>
    </citation>
    <scope>NUCLEOTIDE SEQUENCE [LARGE SCALE GENOMIC DNA]</scope>
    <source>
        <strain evidence="3 4">HR1</strain>
    </source>
</reference>
<evidence type="ECO:0000256" key="1">
    <source>
        <dbReference type="SAM" id="Coils"/>
    </source>
</evidence>
<dbReference type="AlphaFoldDB" id="A0A2Z6RU47"/>
<proteinExistence type="predicted"/>
<dbReference type="EMBL" id="BEXD01003940">
    <property type="protein sequence ID" value="GBC04343.1"/>
    <property type="molecule type" value="Genomic_DNA"/>
</dbReference>
<keyword evidence="1" id="KW-0175">Coiled coil</keyword>
<protein>
    <submittedName>
        <fullName evidence="3">Uncharacterized protein</fullName>
    </submittedName>
</protein>
<feature type="coiled-coil region" evidence="1">
    <location>
        <begin position="25"/>
        <end position="52"/>
    </location>
</feature>
<comment type="caution">
    <text evidence="3">The sequence shown here is derived from an EMBL/GenBank/DDBJ whole genome shotgun (WGS) entry which is preliminary data.</text>
</comment>
<name>A0A2Z6RU47_9GLOM</name>
<accession>A0A2Z6RU47</accession>
<organism evidence="3 4">
    <name type="scientific">Rhizophagus clarus</name>
    <dbReference type="NCBI Taxonomy" id="94130"/>
    <lineage>
        <taxon>Eukaryota</taxon>
        <taxon>Fungi</taxon>
        <taxon>Fungi incertae sedis</taxon>
        <taxon>Mucoromycota</taxon>
        <taxon>Glomeromycotina</taxon>
        <taxon>Glomeromycetes</taxon>
        <taxon>Glomerales</taxon>
        <taxon>Glomeraceae</taxon>
        <taxon>Rhizophagus</taxon>
    </lineage>
</organism>
<dbReference type="Proteomes" id="UP000247702">
    <property type="component" value="Unassembled WGS sequence"/>
</dbReference>
<sequence length="400" mass="46388">MAPSIIDFGTTFLLKVLTEGGIRHVNMLRDNNRLLENENALIRMQIDELLLELSANRAAWVGNNSIHIRLALKGFAHIPAIIPSRRMRIHRRRPKGLCLLILILLYRTRIRHRYAPPHACSLLLPKQYAIGRQFVYHILYTCSALLRRLWTLFESRLEPVQLLYAYLLKSAPEPPKWLYCKYVDERTRKKHLDLKRYLASSVSRFVPFLPGNNQPAHTVYHSPIVEGSVPFLPGNNQPAHTVYHSLIVEGSSRSKEMTEQEESTSFNNNYESDFASFVPQKRRRQDQFGEPEANKESNEPINEYEYEGDISPEDNMDLDDDPVEQFAAPENDSEFAYPDTNVNIADSWILTWIFKYQARFCLPDVALDSLIKFFHQVLMDANQTRFKDFPSSLYTATKLL</sequence>
<evidence type="ECO:0000313" key="3">
    <source>
        <dbReference type="EMBL" id="GBC04343.1"/>
    </source>
</evidence>